<dbReference type="SFLD" id="SFLDS00001">
    <property type="entry name" value="Enolase"/>
    <property type="match status" value="1"/>
</dbReference>
<accession>M2U459</accession>
<evidence type="ECO:0000256" key="7">
    <source>
        <dbReference type="RuleBase" id="RU366006"/>
    </source>
</evidence>
<dbReference type="SUPFAM" id="SSF51604">
    <property type="entry name" value="Enolase C-terminal domain-like"/>
    <property type="match status" value="1"/>
</dbReference>
<evidence type="ECO:0000313" key="9">
    <source>
        <dbReference type="EMBL" id="EMD82812.1"/>
    </source>
</evidence>
<feature type="binding site" evidence="6">
    <location>
        <position position="224"/>
    </location>
    <ligand>
        <name>Mg(2+)</name>
        <dbReference type="ChEBI" id="CHEBI:18420"/>
    </ligand>
</feature>
<gene>
    <name evidence="9" type="ORF">C725_1852</name>
</gene>
<evidence type="ECO:0000256" key="2">
    <source>
        <dbReference type="ARBA" id="ARBA00022723"/>
    </source>
</evidence>
<evidence type="ECO:0000256" key="6">
    <source>
        <dbReference type="PIRSR" id="PIRSR634603-3"/>
    </source>
</evidence>
<keyword evidence="10" id="KW-1185">Reference proteome</keyword>
<dbReference type="PATRIC" id="fig|1234595.3.peg.1855"/>
<feature type="binding site" evidence="6">
    <location>
        <position position="201"/>
    </location>
    <ligand>
        <name>Mg(2+)</name>
        <dbReference type="ChEBI" id="CHEBI:18420"/>
    </ligand>
</feature>
<feature type="domain" description="Mandelate racemase/muconate lactonizing enzyme C-terminal" evidence="8">
    <location>
        <begin position="131"/>
        <end position="222"/>
    </location>
</feature>
<dbReference type="InterPro" id="IPR013341">
    <property type="entry name" value="Mandelate_racemase_N_dom"/>
</dbReference>
<feature type="active site" description="Proton acceptor; specific for (R)-substrate epimerization" evidence="5">
    <location>
        <position position="150"/>
    </location>
</feature>
<dbReference type="Pfam" id="PF02746">
    <property type="entry name" value="MR_MLE_N"/>
    <property type="match status" value="1"/>
</dbReference>
<dbReference type="SFLD" id="SFLDG00180">
    <property type="entry name" value="muconate_cycloisomerase"/>
    <property type="match status" value="1"/>
</dbReference>
<evidence type="ECO:0000256" key="1">
    <source>
        <dbReference type="ARBA" id="ARBA00008031"/>
    </source>
</evidence>
<comment type="caution">
    <text evidence="9">The sequence shown here is derived from an EMBL/GenBank/DDBJ whole genome shotgun (WGS) entry which is preliminary data.</text>
</comment>
<reference evidence="9 10" key="1">
    <citation type="journal article" date="2013" name="Genome Announc.">
        <title>Draft Genome Sequence of Strain JLT2015T, Belonging to the Family Sphingomonadaceae of the Alphaproteobacteria.</title>
        <authorList>
            <person name="Tang K."/>
            <person name="Liu K."/>
            <person name="Li S."/>
            <person name="Jiao N."/>
        </authorList>
    </citation>
    <scope>NUCLEOTIDE SEQUENCE [LARGE SCALE GENOMIC DNA]</scope>
    <source>
        <strain evidence="9 10">JLT2015</strain>
    </source>
</reference>
<dbReference type="InterPro" id="IPR029065">
    <property type="entry name" value="Enolase_C-like"/>
</dbReference>
<sequence>MPRSLDARHERFDLNAPFRISRGVKTAIDVVTVTITEGSHAGHGEGVPYPRYGESVEASLEQVHAVRSAIEGGADRLQLLELMPAGAARNAVDCALWDLQARRSGISVAEATGLTQRRPIATAMTVSLDTAPNMARAAAHLKDVPLLKVKVDERDPLTQIRAVRSEAPKPRLIVDPNESWTLDLVERLQTDLATLGVDLLEQPLPANADEGLAGLRSAVPIAADESAHVAGDVERLANRYQFVNLKLDKTGGLTAALAFADAAEAAGLGLMTGCMVSTSLSIAPALLLAQRCTFADLDGPVWLKRDRPGGIREENGRLHAPERGFWGDL</sequence>
<dbReference type="GO" id="GO:0046872">
    <property type="term" value="F:metal ion binding"/>
    <property type="evidence" value="ECO:0007669"/>
    <property type="project" value="UniProtKB-KW"/>
</dbReference>
<protein>
    <recommendedName>
        <fullName evidence="7">Dipeptide epimerase</fullName>
        <ecNumber evidence="7">5.1.1.-</ecNumber>
    </recommendedName>
</protein>
<dbReference type="Proteomes" id="UP000011717">
    <property type="component" value="Unassembled WGS sequence"/>
</dbReference>
<evidence type="ECO:0000313" key="10">
    <source>
        <dbReference type="Proteomes" id="UP000011717"/>
    </source>
</evidence>
<dbReference type="Pfam" id="PF13378">
    <property type="entry name" value="MR_MLE_C"/>
    <property type="match status" value="1"/>
</dbReference>
<dbReference type="InterPro" id="IPR029017">
    <property type="entry name" value="Enolase-like_N"/>
</dbReference>
<keyword evidence="2 6" id="KW-0479">Metal-binding</keyword>
<dbReference type="SMART" id="SM00922">
    <property type="entry name" value="MR_MLE"/>
    <property type="match status" value="1"/>
</dbReference>
<dbReference type="InterPro" id="IPR034593">
    <property type="entry name" value="DgoD-like"/>
</dbReference>
<feature type="binding site" evidence="6">
    <location>
        <position position="175"/>
    </location>
    <ligand>
        <name>Mg(2+)</name>
        <dbReference type="ChEBI" id="CHEBI:18420"/>
    </ligand>
</feature>
<name>M2U459_9SPHN</name>
<comment type="cofactor">
    <cofactor evidence="6 7">
        <name>Mg(2+)</name>
        <dbReference type="ChEBI" id="CHEBI:18420"/>
    </cofactor>
    <text evidence="6 7">Binds 1 Mg(2+) ion per subunit.</text>
</comment>
<dbReference type="InterPro" id="IPR036849">
    <property type="entry name" value="Enolase-like_C_sf"/>
</dbReference>
<proteinExistence type="inferred from homology"/>
<dbReference type="AlphaFoldDB" id="M2U459"/>
<dbReference type="PANTHER" id="PTHR48080:SF3">
    <property type="entry name" value="ENOLASE SUPERFAMILY MEMBER DDB_G0284701"/>
    <property type="match status" value="1"/>
</dbReference>
<dbReference type="GO" id="GO:0016855">
    <property type="term" value="F:racemase and epimerase activity, acting on amino acids and derivatives"/>
    <property type="evidence" value="ECO:0007669"/>
    <property type="project" value="UniProtKB-UniRule"/>
</dbReference>
<evidence type="ECO:0000256" key="4">
    <source>
        <dbReference type="ARBA" id="ARBA00023235"/>
    </source>
</evidence>
<dbReference type="OrthoDB" id="9782675at2"/>
<dbReference type="InterPro" id="IPR013342">
    <property type="entry name" value="Mandelate_racemase_C"/>
</dbReference>
<evidence type="ECO:0000256" key="3">
    <source>
        <dbReference type="ARBA" id="ARBA00022842"/>
    </source>
</evidence>
<evidence type="ECO:0000256" key="5">
    <source>
        <dbReference type="PIRSR" id="PIRSR634603-1"/>
    </source>
</evidence>
<dbReference type="NCBIfam" id="NF042940">
    <property type="entry name" value="racemase_DgcA"/>
    <property type="match status" value="1"/>
</dbReference>
<dbReference type="EMBL" id="AMRV01000005">
    <property type="protein sequence ID" value="EMD82812.1"/>
    <property type="molecule type" value="Genomic_DNA"/>
</dbReference>
<dbReference type="RefSeq" id="WP_008602136.1">
    <property type="nucleotide sequence ID" value="NZ_AMRV01000005.1"/>
</dbReference>
<dbReference type="EC" id="5.1.1.-" evidence="7"/>
<dbReference type="Gene3D" id="3.30.390.10">
    <property type="entry name" value="Enolase-like, N-terminal domain"/>
    <property type="match status" value="1"/>
</dbReference>
<comment type="similarity">
    <text evidence="1 7">Belongs to the mandelate racemase/muconate lactonizing enzyme family.</text>
</comment>
<dbReference type="SUPFAM" id="SSF54826">
    <property type="entry name" value="Enolase N-terminal domain-like"/>
    <property type="match status" value="1"/>
</dbReference>
<dbReference type="Gene3D" id="3.20.20.120">
    <property type="entry name" value="Enolase-like C-terminal domain"/>
    <property type="match status" value="1"/>
</dbReference>
<dbReference type="InterPro" id="IPR034603">
    <property type="entry name" value="Dipeptide_epimerase"/>
</dbReference>
<keyword evidence="3 6" id="KW-0460">Magnesium</keyword>
<keyword evidence="4 7" id="KW-0413">Isomerase</keyword>
<feature type="active site" description="Proton acceptor; specific for (S)-substrate epimerization" evidence="5">
    <location>
        <position position="246"/>
    </location>
</feature>
<organism evidence="9 10">
    <name type="scientific">Pacificimonas flava</name>
    <dbReference type="NCBI Taxonomy" id="1234595"/>
    <lineage>
        <taxon>Bacteria</taxon>
        <taxon>Pseudomonadati</taxon>
        <taxon>Pseudomonadota</taxon>
        <taxon>Alphaproteobacteria</taxon>
        <taxon>Sphingomonadales</taxon>
        <taxon>Sphingosinicellaceae</taxon>
        <taxon>Pacificimonas</taxon>
    </lineage>
</organism>
<dbReference type="CDD" id="cd03319">
    <property type="entry name" value="L-Ala-DL-Glu_epimerase"/>
    <property type="match status" value="1"/>
</dbReference>
<evidence type="ECO:0000259" key="8">
    <source>
        <dbReference type="SMART" id="SM00922"/>
    </source>
</evidence>
<dbReference type="PANTHER" id="PTHR48080">
    <property type="entry name" value="D-GALACTONATE DEHYDRATASE-RELATED"/>
    <property type="match status" value="1"/>
</dbReference>
<dbReference type="SFLD" id="SFLDF00010">
    <property type="entry name" value="dipeptide_epimerase"/>
    <property type="match status" value="1"/>
</dbReference>